<organism evidence="11 12">
    <name type="scientific">Trichinella murrelli</name>
    <dbReference type="NCBI Taxonomy" id="144512"/>
    <lineage>
        <taxon>Eukaryota</taxon>
        <taxon>Metazoa</taxon>
        <taxon>Ecdysozoa</taxon>
        <taxon>Nematoda</taxon>
        <taxon>Enoplea</taxon>
        <taxon>Dorylaimia</taxon>
        <taxon>Trichinellida</taxon>
        <taxon>Trichinellidae</taxon>
        <taxon>Trichinella</taxon>
    </lineage>
</organism>
<evidence type="ECO:0000256" key="6">
    <source>
        <dbReference type="ARBA" id="ARBA00023125"/>
    </source>
</evidence>
<dbReference type="PANTHER" id="PTHR24394:SF29">
    <property type="entry name" value="MYONEURIN"/>
    <property type="match status" value="1"/>
</dbReference>
<dbReference type="InterPro" id="IPR013087">
    <property type="entry name" value="Znf_C2H2_type"/>
</dbReference>
<keyword evidence="5" id="KW-0862">Zinc</keyword>
<dbReference type="EMBL" id="JYDJ01000622">
    <property type="protein sequence ID" value="KRX34146.1"/>
    <property type="molecule type" value="Genomic_DNA"/>
</dbReference>
<dbReference type="Gene3D" id="3.30.160.60">
    <property type="entry name" value="Classic Zinc Finger"/>
    <property type="match status" value="2"/>
</dbReference>
<dbReference type="Proteomes" id="UP000055048">
    <property type="component" value="Unassembled WGS sequence"/>
</dbReference>
<evidence type="ECO:0000256" key="2">
    <source>
        <dbReference type="ARBA" id="ARBA00022723"/>
    </source>
</evidence>
<evidence type="ECO:0000313" key="10">
    <source>
        <dbReference type="EMBL" id="KRX34146.1"/>
    </source>
</evidence>
<evidence type="ECO:0000256" key="8">
    <source>
        <dbReference type="PROSITE-ProRule" id="PRU00042"/>
    </source>
</evidence>
<dbReference type="STRING" id="144512.A0A0V0T6T5"/>
<evidence type="ECO:0000256" key="5">
    <source>
        <dbReference type="ARBA" id="ARBA00022833"/>
    </source>
</evidence>
<dbReference type="GO" id="GO:0005634">
    <property type="term" value="C:nucleus"/>
    <property type="evidence" value="ECO:0007669"/>
    <property type="project" value="UniProtKB-SubCell"/>
</dbReference>
<dbReference type="SUPFAM" id="SSF57667">
    <property type="entry name" value="beta-beta-alpha zinc fingers"/>
    <property type="match status" value="1"/>
</dbReference>
<dbReference type="GO" id="GO:0003677">
    <property type="term" value="F:DNA binding"/>
    <property type="evidence" value="ECO:0007669"/>
    <property type="project" value="UniProtKB-KW"/>
</dbReference>
<evidence type="ECO:0000256" key="1">
    <source>
        <dbReference type="ARBA" id="ARBA00004123"/>
    </source>
</evidence>
<evidence type="ECO:0000256" key="4">
    <source>
        <dbReference type="ARBA" id="ARBA00022771"/>
    </source>
</evidence>
<comment type="subcellular location">
    <subcellularLocation>
        <location evidence="1">Nucleus</location>
    </subcellularLocation>
</comment>
<dbReference type="PROSITE" id="PS00028">
    <property type="entry name" value="ZINC_FINGER_C2H2_1"/>
    <property type="match status" value="2"/>
</dbReference>
<evidence type="ECO:0000313" key="12">
    <source>
        <dbReference type="Proteomes" id="UP000055048"/>
    </source>
</evidence>
<keyword evidence="6" id="KW-0238">DNA-binding</keyword>
<evidence type="ECO:0000256" key="3">
    <source>
        <dbReference type="ARBA" id="ARBA00022737"/>
    </source>
</evidence>
<keyword evidence="2" id="KW-0479">Metal-binding</keyword>
<dbReference type="InterPro" id="IPR036236">
    <property type="entry name" value="Znf_C2H2_sf"/>
</dbReference>
<dbReference type="SMART" id="SM00355">
    <property type="entry name" value="ZnF_C2H2"/>
    <property type="match status" value="2"/>
</dbReference>
<accession>A0A0V0T6T5</accession>
<dbReference type="EMBL" id="JYDJ01000617">
    <property type="protein sequence ID" value="KRX34163.1"/>
    <property type="molecule type" value="Genomic_DNA"/>
</dbReference>
<proteinExistence type="predicted"/>
<keyword evidence="7" id="KW-0539">Nucleus</keyword>
<evidence type="ECO:0000313" key="11">
    <source>
        <dbReference type="EMBL" id="KRX34163.1"/>
    </source>
</evidence>
<keyword evidence="3" id="KW-0677">Repeat</keyword>
<comment type="caution">
    <text evidence="11">The sequence shown here is derived from an EMBL/GenBank/DDBJ whole genome shotgun (WGS) entry which is preliminary data.</text>
</comment>
<evidence type="ECO:0000256" key="7">
    <source>
        <dbReference type="ARBA" id="ARBA00023242"/>
    </source>
</evidence>
<protein>
    <submittedName>
        <fullName evidence="11">Zinc finger protein</fullName>
    </submittedName>
</protein>
<feature type="domain" description="C2H2-type" evidence="9">
    <location>
        <begin position="104"/>
        <end position="131"/>
    </location>
</feature>
<dbReference type="FunFam" id="3.30.160.60:FF:000045">
    <property type="entry name" value="ZFP69 zinc finger protein B"/>
    <property type="match status" value="1"/>
</dbReference>
<dbReference type="AlphaFoldDB" id="A0A0V0T6T5"/>
<dbReference type="PROSITE" id="PS50157">
    <property type="entry name" value="ZINC_FINGER_C2H2_2"/>
    <property type="match status" value="2"/>
</dbReference>
<feature type="domain" description="C2H2-type" evidence="9">
    <location>
        <begin position="132"/>
        <end position="159"/>
    </location>
</feature>
<evidence type="ECO:0000259" key="9">
    <source>
        <dbReference type="PROSITE" id="PS50157"/>
    </source>
</evidence>
<keyword evidence="4 8" id="KW-0863">Zinc-finger</keyword>
<dbReference type="OrthoDB" id="6077919at2759"/>
<sequence length="166" mass="19287">MKFCKFPENLIPPKMEFMGINRSETIRRVQQTYRGGSQLRARTVGLLKAHSPSNKASFFAAIQDIKSFIVEYCLNIEYTSKWKRIIFVNFASKISLLVPGIRPFACQTCGKRFNNRGARYNHMKMHSNALPYECPLCQKAFHWELSLKQHLKSHARRGDIMDIMVN</sequence>
<name>A0A0V0T6T5_9BILA</name>
<dbReference type="Pfam" id="PF12874">
    <property type="entry name" value="zf-met"/>
    <property type="match status" value="1"/>
</dbReference>
<dbReference type="GO" id="GO:0000981">
    <property type="term" value="F:DNA-binding transcription factor activity, RNA polymerase II-specific"/>
    <property type="evidence" value="ECO:0007669"/>
    <property type="project" value="TreeGrafter"/>
</dbReference>
<dbReference type="FunFam" id="3.30.160.60:FF:000110">
    <property type="entry name" value="Zinc finger protein-like"/>
    <property type="match status" value="1"/>
</dbReference>
<dbReference type="PANTHER" id="PTHR24394">
    <property type="entry name" value="ZINC FINGER PROTEIN"/>
    <property type="match status" value="1"/>
</dbReference>
<gene>
    <name evidence="11" type="primary">ZNF837</name>
    <name evidence="10" type="ORF">T05_10613</name>
    <name evidence="11" type="ORF">T05_12303</name>
</gene>
<reference evidence="11 12" key="1">
    <citation type="submission" date="2015-01" db="EMBL/GenBank/DDBJ databases">
        <title>Evolution of Trichinella species and genotypes.</title>
        <authorList>
            <person name="Korhonen P.K."/>
            <person name="Edoardo P."/>
            <person name="Giuseppe L.R."/>
            <person name="Gasser R.B."/>
        </authorList>
    </citation>
    <scope>NUCLEOTIDE SEQUENCE [LARGE SCALE GENOMIC DNA]</scope>
    <source>
        <strain evidence="11">ISS417</strain>
    </source>
</reference>
<dbReference type="Pfam" id="PF00096">
    <property type="entry name" value="zf-C2H2"/>
    <property type="match status" value="1"/>
</dbReference>
<keyword evidence="12" id="KW-1185">Reference proteome</keyword>
<dbReference type="GO" id="GO:0008270">
    <property type="term" value="F:zinc ion binding"/>
    <property type="evidence" value="ECO:0007669"/>
    <property type="project" value="UniProtKB-KW"/>
</dbReference>